<reference evidence="1 2" key="1">
    <citation type="submission" date="2021-01" db="EMBL/GenBank/DDBJ databases">
        <title>Carboxyliciviraga sp.nov., isolated from coastal sediments.</title>
        <authorList>
            <person name="Lu D."/>
            <person name="Zhang T."/>
        </authorList>
    </citation>
    <scope>NUCLEOTIDE SEQUENCE [LARGE SCALE GENOMIC DNA]</scope>
    <source>
        <strain evidence="1 2">N1Y132</strain>
    </source>
</reference>
<evidence type="ECO:0000313" key="2">
    <source>
        <dbReference type="Proteomes" id="UP000605676"/>
    </source>
</evidence>
<dbReference type="PANTHER" id="PTHR47406:SF2">
    <property type="entry name" value="ALPHA GLUCURONIDASE N-TERMINAL DOMAIN-CONTAINING PROTEIN"/>
    <property type="match status" value="1"/>
</dbReference>
<dbReference type="Gene3D" id="2.60.120.260">
    <property type="entry name" value="Galactose-binding domain-like"/>
    <property type="match status" value="1"/>
</dbReference>
<keyword evidence="2" id="KW-1185">Reference proteome</keyword>
<protein>
    <submittedName>
        <fullName evidence="1">DUF4838 domain-containing protein</fullName>
    </submittedName>
</protein>
<evidence type="ECO:0000313" key="1">
    <source>
        <dbReference type="EMBL" id="MBK3519556.1"/>
    </source>
</evidence>
<name>A0ABS1HPI4_9BACT</name>
<dbReference type="Pfam" id="PF16126">
    <property type="entry name" value="DUF4838"/>
    <property type="match status" value="1"/>
</dbReference>
<sequence>MHYVSYLFLAIIYSACQPSSTTIINKGQSDYNIVLDIDASSKEKEVAQILQQYIYEVSAVKMPIIVGVEEGAKNMVRLSVDSSKSKPFVAYQMDGANLHIEGSDEQYLKYAVYEFLERELSCRFWTPEAEAVPELKKVQIKNEKNYRYSPPVHVRTVHSKLFYEHHEFADKQRVTYEAFPMYAPYARVHTFHRFVPSEKYFKEHPEYYALVDGKRRTTQLCLSNAEVLGLVKEEVANAFKQNPNASVVSVSQDDNTQYCQCKHCATIDEEEGSPSGSMIRFVNAVARDFPDKTISTLAYQYTREACKTKPLDNVLITLCSIECDRSAPIKDVSPDFASDLQGWKQLTKNIRIWDYTTQFTNFLAPFPNIYSLEPNIRFFADNNARWIFEQHSHNPSELFELRSYVMARLLWDPNRNTDVLIREFCGGYYGSAGAKVAEYIGQIHNELAQKSDFFLFLYGGPSQAFDSFLRPEALDNYNAIFDQAEIEVIDNKAFLKRVKRARLGVRYATLEACRANLSNKYSLGNTDFVSKELEAFKQSCKDGGITMMNETRFTVNDYLRLYSGNQKRAGSINLASNKPVKLLAKPRKYANEDPQTLTDNAFGGGSFYASWLGFEGNDMVAIIDLGQDENIEKLSTGFLQVMNHVVFFPQEVNYYLSLDGVHYMKHGKAVNNKPLKKDSKINDTQIFEVSFPKTKARYVKIEAINIKTAPEWHHAVGLPSWIFADEVQVN</sequence>
<proteinExistence type="predicted"/>
<dbReference type="InterPro" id="IPR032287">
    <property type="entry name" value="DUF4838"/>
</dbReference>
<accession>A0ABS1HPI4</accession>
<comment type="caution">
    <text evidence="1">The sequence shown here is derived from an EMBL/GenBank/DDBJ whole genome shotgun (WGS) entry which is preliminary data.</text>
</comment>
<dbReference type="RefSeq" id="WP_200466775.1">
    <property type="nucleotide sequence ID" value="NZ_JAENRR010000076.1"/>
</dbReference>
<organism evidence="1 2">
    <name type="scientific">Carboxylicivirga marina</name>
    <dbReference type="NCBI Taxonomy" id="2800988"/>
    <lineage>
        <taxon>Bacteria</taxon>
        <taxon>Pseudomonadati</taxon>
        <taxon>Bacteroidota</taxon>
        <taxon>Bacteroidia</taxon>
        <taxon>Marinilabiliales</taxon>
        <taxon>Marinilabiliaceae</taxon>
        <taxon>Carboxylicivirga</taxon>
    </lineage>
</organism>
<dbReference type="Proteomes" id="UP000605676">
    <property type="component" value="Unassembled WGS sequence"/>
</dbReference>
<dbReference type="EMBL" id="JAENRR010000076">
    <property type="protein sequence ID" value="MBK3519556.1"/>
    <property type="molecule type" value="Genomic_DNA"/>
</dbReference>
<gene>
    <name evidence="1" type="ORF">JIV24_19585</name>
</gene>
<dbReference type="PANTHER" id="PTHR47406">
    <property type="entry name" value="COAGULATION FACTOR 5/8 TYPE, C-TERMINAL"/>
    <property type="match status" value="1"/>
</dbReference>